<organism evidence="5 6">
    <name type="scientific">Desulfosoma caldarium</name>
    <dbReference type="NCBI Taxonomy" id="610254"/>
    <lineage>
        <taxon>Bacteria</taxon>
        <taxon>Pseudomonadati</taxon>
        <taxon>Thermodesulfobacteriota</taxon>
        <taxon>Syntrophobacteria</taxon>
        <taxon>Syntrophobacterales</taxon>
        <taxon>Syntrophobacteraceae</taxon>
        <taxon>Desulfosoma</taxon>
    </lineage>
</organism>
<evidence type="ECO:0000256" key="2">
    <source>
        <dbReference type="ARBA" id="ARBA00022803"/>
    </source>
</evidence>
<dbReference type="SUPFAM" id="SSF48452">
    <property type="entry name" value="TPR-like"/>
    <property type="match status" value="1"/>
</dbReference>
<keyword evidence="3" id="KW-0812">Transmembrane</keyword>
<keyword evidence="3" id="KW-1133">Transmembrane helix</keyword>
<feature type="chain" id="PRO_5018059474" evidence="4">
    <location>
        <begin position="21"/>
        <end position="242"/>
    </location>
</feature>
<keyword evidence="2" id="KW-0802">TPR repeat</keyword>
<keyword evidence="3" id="KW-0472">Membrane</keyword>
<feature type="transmembrane region" description="Helical" evidence="3">
    <location>
        <begin position="214"/>
        <end position="232"/>
    </location>
</feature>
<evidence type="ECO:0000256" key="3">
    <source>
        <dbReference type="SAM" id="Phobius"/>
    </source>
</evidence>
<gene>
    <name evidence="5" type="ORF">EDC27_0530</name>
</gene>
<reference evidence="5 6" key="1">
    <citation type="submission" date="2018-11" db="EMBL/GenBank/DDBJ databases">
        <title>Genomic Encyclopedia of Type Strains, Phase IV (KMG-IV): sequencing the most valuable type-strain genomes for metagenomic binning, comparative biology and taxonomic classification.</title>
        <authorList>
            <person name="Goeker M."/>
        </authorList>
    </citation>
    <scope>NUCLEOTIDE SEQUENCE [LARGE SCALE GENOMIC DNA]</scope>
    <source>
        <strain evidence="5 6">DSM 22027</strain>
    </source>
</reference>
<dbReference type="InterPro" id="IPR050498">
    <property type="entry name" value="Ycf3"/>
</dbReference>
<dbReference type="PANTHER" id="PTHR44858">
    <property type="entry name" value="TETRATRICOPEPTIDE REPEAT PROTEIN 6"/>
    <property type="match status" value="1"/>
</dbReference>
<dbReference type="RefSeq" id="WP_123289055.1">
    <property type="nucleotide sequence ID" value="NZ_RJVA01000009.1"/>
</dbReference>
<evidence type="ECO:0000256" key="4">
    <source>
        <dbReference type="SAM" id="SignalP"/>
    </source>
</evidence>
<dbReference type="PANTHER" id="PTHR44858:SF1">
    <property type="entry name" value="UDP-N-ACETYLGLUCOSAMINE--PEPTIDE N-ACETYLGLUCOSAMINYLTRANSFERASE SPINDLY-RELATED"/>
    <property type="match status" value="1"/>
</dbReference>
<proteinExistence type="predicted"/>
<keyword evidence="6" id="KW-1185">Reference proteome</keyword>
<evidence type="ECO:0000313" key="6">
    <source>
        <dbReference type="Proteomes" id="UP000276223"/>
    </source>
</evidence>
<keyword evidence="4" id="KW-0732">Signal</keyword>
<dbReference type="OrthoDB" id="5508521at2"/>
<evidence type="ECO:0000256" key="1">
    <source>
        <dbReference type="ARBA" id="ARBA00022737"/>
    </source>
</evidence>
<keyword evidence="1" id="KW-0677">Repeat</keyword>
<dbReference type="SMART" id="SM00028">
    <property type="entry name" value="TPR"/>
    <property type="match status" value="4"/>
</dbReference>
<dbReference type="Pfam" id="PF13432">
    <property type="entry name" value="TPR_16"/>
    <property type="match status" value="2"/>
</dbReference>
<protein>
    <submittedName>
        <fullName evidence="5">Tetratricopeptide repeat protein</fullName>
    </submittedName>
</protein>
<evidence type="ECO:0000313" key="5">
    <source>
        <dbReference type="EMBL" id="ROR03265.1"/>
    </source>
</evidence>
<dbReference type="AlphaFoldDB" id="A0A3N1VKD4"/>
<name>A0A3N1VKD4_9BACT</name>
<dbReference type="InterPro" id="IPR011990">
    <property type="entry name" value="TPR-like_helical_dom_sf"/>
</dbReference>
<dbReference type="Proteomes" id="UP000276223">
    <property type="component" value="Unassembled WGS sequence"/>
</dbReference>
<comment type="caution">
    <text evidence="5">The sequence shown here is derived from an EMBL/GenBank/DDBJ whole genome shotgun (WGS) entry which is preliminary data.</text>
</comment>
<accession>A0A3N1VKD4</accession>
<feature type="signal peptide" evidence="4">
    <location>
        <begin position="1"/>
        <end position="20"/>
    </location>
</feature>
<dbReference type="Gene3D" id="1.25.40.10">
    <property type="entry name" value="Tetratricopeptide repeat domain"/>
    <property type="match status" value="1"/>
</dbReference>
<sequence length="242" mass="26860">MRLVTGIIAAMLVLSSGLSAGHAMQTATDLVERARKDTIMYRRAALYTEALALDAGLVEALRERGTIYYYQGKLDEAEADLTAYMEKGGRDVRGLLFRALVFMKRQQWEKALADLQGADAWDEKRSDGLSYRAEVFYELGRVAEAERDVAAVLSLHDDSTAMARALLVRGRIEADRGNSLAAREAYRQAASVDPTVGLLGTWASVFSPEQVSRIGFWALLVLPALLIFRIALPKPVRRNRRP</sequence>
<dbReference type="InterPro" id="IPR019734">
    <property type="entry name" value="TPR_rpt"/>
</dbReference>
<dbReference type="EMBL" id="RJVA01000009">
    <property type="protein sequence ID" value="ROR03265.1"/>
    <property type="molecule type" value="Genomic_DNA"/>
</dbReference>